<gene>
    <name evidence="2" type="ORF">E5A74_18105</name>
</gene>
<dbReference type="InterPro" id="IPR029046">
    <property type="entry name" value="LolA/LolB/LppX"/>
</dbReference>
<dbReference type="CDD" id="cd16325">
    <property type="entry name" value="LolA"/>
    <property type="match status" value="1"/>
</dbReference>
<dbReference type="Gene3D" id="2.50.20.10">
    <property type="entry name" value="Lipoprotein localisation LolA/LolB/LppX"/>
    <property type="match status" value="1"/>
</dbReference>
<organism evidence="2 3">
    <name type="scientific">Sphingomonas naasensis</name>
    <dbReference type="NCBI Taxonomy" id="1344951"/>
    <lineage>
        <taxon>Bacteria</taxon>
        <taxon>Pseudomonadati</taxon>
        <taxon>Pseudomonadota</taxon>
        <taxon>Alphaproteobacteria</taxon>
        <taxon>Sphingomonadales</taxon>
        <taxon>Sphingomonadaceae</taxon>
        <taxon>Sphingomonas</taxon>
    </lineage>
</organism>
<evidence type="ECO:0000313" key="3">
    <source>
        <dbReference type="Proteomes" id="UP000309848"/>
    </source>
</evidence>
<dbReference type="SUPFAM" id="SSF89392">
    <property type="entry name" value="Prokaryotic lipoproteins and lipoprotein localization factors"/>
    <property type="match status" value="1"/>
</dbReference>
<dbReference type="Pfam" id="PF03548">
    <property type="entry name" value="LolA"/>
    <property type="match status" value="1"/>
</dbReference>
<name>A0A4S1WA38_9SPHN</name>
<protein>
    <submittedName>
        <fullName evidence="2">Outer membrane lipoprotein carrier protein LolA</fullName>
    </submittedName>
</protein>
<dbReference type="PANTHER" id="PTHR35869:SF1">
    <property type="entry name" value="OUTER-MEMBRANE LIPOPROTEIN CARRIER PROTEIN"/>
    <property type="match status" value="1"/>
</dbReference>
<sequence length="247" mass="26784">MFSPNATLRSAGTELAGCNSVSGSTLIQTAGPSRVSSHLEKSDVFARPLALTLLAAPALIAAAPAADDLALVQQHLAGVSSMTAAFSQTDRNGRVLTGTMSLKRPGKIRFQYQKGVPQLIVADGRSLYFIDYQVRQVDRWPIGNSPLAVLLNPKRDITKFAKLKPTGDPRVVSIEVHDSAHPEYGRITMIFQRNAAAPAGLMLQGWVALDSQNNRTTIRLSNQQINAPVSDGTFRWNDPRSQGPRNR</sequence>
<reference evidence="2 3" key="1">
    <citation type="submission" date="2019-04" db="EMBL/GenBank/DDBJ databases">
        <title>Sphingomonas psychrotolerans sp. nov., isolated from soil in the Tianshan Mountains, Xinjiang, China.</title>
        <authorList>
            <person name="Luo Y."/>
            <person name="Sheng H."/>
        </authorList>
    </citation>
    <scope>NUCLEOTIDE SEQUENCE [LARGE SCALE GENOMIC DNA]</scope>
    <source>
        <strain evidence="2 3">KIS18-15</strain>
    </source>
</reference>
<dbReference type="InterPro" id="IPR004564">
    <property type="entry name" value="OM_lipoprot_carrier_LolA-like"/>
</dbReference>
<comment type="caution">
    <text evidence="2">The sequence shown here is derived from an EMBL/GenBank/DDBJ whole genome shotgun (WGS) entry which is preliminary data.</text>
</comment>
<keyword evidence="2" id="KW-0449">Lipoprotein</keyword>
<accession>A0A4S1WA38</accession>
<evidence type="ECO:0000256" key="1">
    <source>
        <dbReference type="ARBA" id="ARBA00022729"/>
    </source>
</evidence>
<dbReference type="EMBL" id="SRXU01000009">
    <property type="protein sequence ID" value="TGX38745.1"/>
    <property type="molecule type" value="Genomic_DNA"/>
</dbReference>
<dbReference type="OrthoDB" id="9800501at2"/>
<evidence type="ECO:0000313" key="2">
    <source>
        <dbReference type="EMBL" id="TGX38745.1"/>
    </source>
</evidence>
<proteinExistence type="predicted"/>
<dbReference type="PANTHER" id="PTHR35869">
    <property type="entry name" value="OUTER-MEMBRANE LIPOPROTEIN CARRIER PROTEIN"/>
    <property type="match status" value="1"/>
</dbReference>
<keyword evidence="3" id="KW-1185">Reference proteome</keyword>
<dbReference type="AlphaFoldDB" id="A0A4S1WA38"/>
<keyword evidence="1" id="KW-0732">Signal</keyword>
<dbReference type="Proteomes" id="UP000309848">
    <property type="component" value="Unassembled WGS sequence"/>
</dbReference>